<dbReference type="AlphaFoldDB" id="A0AAW1UZW3"/>
<organism evidence="9 10">
    <name type="scientific">Henosepilachna vigintioctopunctata</name>
    <dbReference type="NCBI Taxonomy" id="420089"/>
    <lineage>
        <taxon>Eukaryota</taxon>
        <taxon>Metazoa</taxon>
        <taxon>Ecdysozoa</taxon>
        <taxon>Arthropoda</taxon>
        <taxon>Hexapoda</taxon>
        <taxon>Insecta</taxon>
        <taxon>Pterygota</taxon>
        <taxon>Neoptera</taxon>
        <taxon>Endopterygota</taxon>
        <taxon>Coleoptera</taxon>
        <taxon>Polyphaga</taxon>
        <taxon>Cucujiformia</taxon>
        <taxon>Coccinelloidea</taxon>
        <taxon>Coccinellidae</taxon>
        <taxon>Epilachninae</taxon>
        <taxon>Epilachnini</taxon>
        <taxon>Henosepilachna</taxon>
    </lineage>
</organism>
<feature type="compositionally biased region" description="Basic residues" evidence="8">
    <location>
        <begin position="482"/>
        <end position="496"/>
    </location>
</feature>
<evidence type="ECO:0000256" key="5">
    <source>
        <dbReference type="ARBA" id="ARBA00023274"/>
    </source>
</evidence>
<comment type="similarity">
    <text evidence="6 7">Belongs to the MPP10 family.</text>
</comment>
<evidence type="ECO:0000256" key="3">
    <source>
        <dbReference type="ARBA" id="ARBA00022552"/>
    </source>
</evidence>
<dbReference type="PANTHER" id="PTHR17039">
    <property type="entry name" value="U3 SMALL NUCLEOLAR RIBONUCLEOPROTEIN PROTEIN MPP10"/>
    <property type="match status" value="1"/>
</dbReference>
<feature type="region of interest" description="Disordered" evidence="8">
    <location>
        <begin position="471"/>
        <end position="513"/>
    </location>
</feature>
<keyword evidence="10" id="KW-1185">Reference proteome</keyword>
<feature type="compositionally biased region" description="Basic and acidic residues" evidence="8">
    <location>
        <begin position="471"/>
        <end position="481"/>
    </location>
</feature>
<evidence type="ECO:0000256" key="4">
    <source>
        <dbReference type="ARBA" id="ARBA00023242"/>
    </source>
</evidence>
<evidence type="ECO:0000256" key="8">
    <source>
        <dbReference type="SAM" id="MobiDB-lite"/>
    </source>
</evidence>
<evidence type="ECO:0000256" key="7">
    <source>
        <dbReference type="PIRNR" id="PIRNR017300"/>
    </source>
</evidence>
<feature type="compositionally biased region" description="Basic residues" evidence="8">
    <location>
        <begin position="561"/>
        <end position="574"/>
    </location>
</feature>
<sequence>MGVGNEALSFLGNLILSLKESNYVFSEPSSNIKQNLKVLYDHCKVKDITSSTSNTLPKLLIDNFDNEQIWQQIDLQNDFILKDIDIKVKNTSEGKNDLSFCNIEDSILEIDDEESSGDGSEIPEELELLNESSDDPEGMEVDQDSEQDDDEDKLKVPHNSVKKSVVDDNFFKLHEMNEFLDAEEKKLNSDSGTQQELLDSDEEESIDLFAEDYEDSGDEEARLVKYKDFFSSTEEKKPKKNKYLEEFSDEDDFNNEQSNFELRQNRLKLKIDEIESKAISEKPWQLQGEIKADSRPQNSLLEEVVEFERTSRPAPIITEKTTLQLEDIIKQRIKDKTFDSVVRKVKVVDTPQEFRKQLVLDQEKSKASLAQIYEKEYLDQQAALDPTNAEKEEVEPELHKTIRTQMSSLFHELDALSNFHFTPKPAIPELKIISNIPAINMEEVAPVAISDAALLAPEEVKKKPKVEILGKTERTKTDKNRERRKKKLKQKYHASLKAKSGKEGKSAKQKDAKLLEKVSKQMNTKKMDQTGQKGIKSSTAFFKQLQDQIHSQLHSNGSSEKKKKTIYNAKKMKL</sequence>
<comment type="function">
    <text evidence="7">Involved in nucleolar processing of pre-18S ribosomal RNA.</text>
</comment>
<keyword evidence="2 7" id="KW-0690">Ribosome biogenesis</keyword>
<keyword evidence="5 7" id="KW-0687">Ribonucleoprotein</keyword>
<dbReference type="EMBL" id="JARQZJ010000101">
    <property type="protein sequence ID" value="KAK9886725.1"/>
    <property type="molecule type" value="Genomic_DNA"/>
</dbReference>
<accession>A0AAW1UZW3</accession>
<evidence type="ECO:0000313" key="9">
    <source>
        <dbReference type="EMBL" id="KAK9886725.1"/>
    </source>
</evidence>
<protein>
    <recommendedName>
        <fullName evidence="7">U3 small nucleolar ribonucleoprotein protein MPP10</fullName>
    </recommendedName>
</protein>
<dbReference type="InterPro" id="IPR012173">
    <property type="entry name" value="Mpp10"/>
</dbReference>
<dbReference type="PIRSF" id="PIRSF017300">
    <property type="entry name" value="snoRNP_Mpp10"/>
    <property type="match status" value="1"/>
</dbReference>
<dbReference type="GO" id="GO:0034457">
    <property type="term" value="C:Mpp10 complex"/>
    <property type="evidence" value="ECO:0007669"/>
    <property type="project" value="UniProtKB-UniRule"/>
</dbReference>
<dbReference type="GO" id="GO:0006364">
    <property type="term" value="P:rRNA processing"/>
    <property type="evidence" value="ECO:0007669"/>
    <property type="project" value="UniProtKB-KW"/>
</dbReference>
<name>A0AAW1UZW3_9CUCU</name>
<evidence type="ECO:0000256" key="6">
    <source>
        <dbReference type="ARBA" id="ARBA00029455"/>
    </source>
</evidence>
<feature type="compositionally biased region" description="Acidic residues" evidence="8">
    <location>
        <begin position="129"/>
        <end position="151"/>
    </location>
</feature>
<reference evidence="9 10" key="1">
    <citation type="submission" date="2023-03" db="EMBL/GenBank/DDBJ databases">
        <title>Genome insight into feeding habits of ladybird beetles.</title>
        <authorList>
            <person name="Li H.-S."/>
            <person name="Huang Y.-H."/>
            <person name="Pang H."/>
        </authorList>
    </citation>
    <scope>NUCLEOTIDE SEQUENCE [LARGE SCALE GENOMIC DNA]</scope>
    <source>
        <strain evidence="9">SYSU_2023b</strain>
        <tissue evidence="9">Whole body</tissue>
    </source>
</reference>
<evidence type="ECO:0000313" key="10">
    <source>
        <dbReference type="Proteomes" id="UP001431783"/>
    </source>
</evidence>
<comment type="caution">
    <text evidence="9">The sequence shown here is derived from an EMBL/GenBank/DDBJ whole genome shotgun (WGS) entry which is preliminary data.</text>
</comment>
<comment type="subcellular location">
    <subcellularLocation>
        <location evidence="1 7">Nucleus</location>
        <location evidence="1 7">Nucleolus</location>
    </subcellularLocation>
</comment>
<feature type="region of interest" description="Disordered" evidence="8">
    <location>
        <begin position="550"/>
        <end position="574"/>
    </location>
</feature>
<evidence type="ECO:0000256" key="1">
    <source>
        <dbReference type="ARBA" id="ARBA00004604"/>
    </source>
</evidence>
<dbReference type="GO" id="GO:0005732">
    <property type="term" value="C:sno(s)RNA-containing ribonucleoprotein complex"/>
    <property type="evidence" value="ECO:0007669"/>
    <property type="project" value="UniProtKB-UniRule"/>
</dbReference>
<dbReference type="Pfam" id="PF04006">
    <property type="entry name" value="Mpp10"/>
    <property type="match status" value="1"/>
</dbReference>
<keyword evidence="4 7" id="KW-0539">Nucleus</keyword>
<feature type="compositionally biased region" description="Basic and acidic residues" evidence="8">
    <location>
        <begin position="500"/>
        <end position="513"/>
    </location>
</feature>
<dbReference type="PANTHER" id="PTHR17039:SF0">
    <property type="entry name" value="U3 SMALL NUCLEOLAR RIBONUCLEOPROTEIN PROTEIN MPP10"/>
    <property type="match status" value="1"/>
</dbReference>
<gene>
    <name evidence="9" type="ORF">WA026_017642</name>
</gene>
<feature type="region of interest" description="Disordered" evidence="8">
    <location>
        <begin position="129"/>
        <end position="159"/>
    </location>
</feature>
<proteinExistence type="inferred from homology"/>
<dbReference type="Proteomes" id="UP001431783">
    <property type="component" value="Unassembled WGS sequence"/>
</dbReference>
<dbReference type="GO" id="GO:0032040">
    <property type="term" value="C:small-subunit processome"/>
    <property type="evidence" value="ECO:0007669"/>
    <property type="project" value="TreeGrafter"/>
</dbReference>
<evidence type="ECO:0000256" key="2">
    <source>
        <dbReference type="ARBA" id="ARBA00022517"/>
    </source>
</evidence>
<keyword evidence="3 7" id="KW-0698">rRNA processing</keyword>
<feature type="region of interest" description="Disordered" evidence="8">
    <location>
        <begin position="184"/>
        <end position="203"/>
    </location>
</feature>